<dbReference type="Gene3D" id="3.30.390.60">
    <property type="entry name" value="Heat-inducible transcription repressor hrca homolog, domain 3"/>
    <property type="match status" value="1"/>
</dbReference>
<proteinExistence type="inferred from homology"/>
<dbReference type="Gene3D" id="1.10.10.10">
    <property type="entry name" value="Winged helix-like DNA-binding domain superfamily/Winged helix DNA-binding domain"/>
    <property type="match status" value="1"/>
</dbReference>
<gene>
    <name evidence="5 7" type="primary">hrcA</name>
    <name evidence="7" type="ORF">I4641_13530</name>
</gene>
<organism evidence="7 8">
    <name type="scientific">Waterburya agarophytonicola KI4</name>
    <dbReference type="NCBI Taxonomy" id="2874699"/>
    <lineage>
        <taxon>Bacteria</taxon>
        <taxon>Bacillati</taxon>
        <taxon>Cyanobacteriota</taxon>
        <taxon>Cyanophyceae</taxon>
        <taxon>Pleurocapsales</taxon>
        <taxon>Hyellaceae</taxon>
        <taxon>Waterburya</taxon>
        <taxon>Waterburya agarophytonicola</taxon>
    </lineage>
</organism>
<evidence type="ECO:0000313" key="8">
    <source>
        <dbReference type="Proteomes" id="UP000729733"/>
    </source>
</evidence>
<dbReference type="SUPFAM" id="SSF46785">
    <property type="entry name" value="Winged helix' DNA-binding domain"/>
    <property type="match status" value="1"/>
</dbReference>
<dbReference type="Proteomes" id="UP000729733">
    <property type="component" value="Unassembled WGS sequence"/>
</dbReference>
<evidence type="ECO:0000256" key="2">
    <source>
        <dbReference type="ARBA" id="ARBA00023015"/>
    </source>
</evidence>
<dbReference type="InterPro" id="IPR036388">
    <property type="entry name" value="WH-like_DNA-bd_sf"/>
</dbReference>
<dbReference type="RefSeq" id="WP_229641066.1">
    <property type="nucleotide sequence ID" value="NZ_JADWDC010000033.1"/>
</dbReference>
<dbReference type="PANTHER" id="PTHR34824:SF1">
    <property type="entry name" value="HEAT-INDUCIBLE TRANSCRIPTION REPRESSOR HRCA"/>
    <property type="match status" value="1"/>
</dbReference>
<dbReference type="AlphaFoldDB" id="A0A964FFN9"/>
<reference evidence="7" key="1">
    <citation type="journal article" date="2021" name="Antonie Van Leeuwenhoek">
        <title>Draft genome and description of Waterburya agarophytonicola gen. nov. sp. nov. (Pleurocapsales, Cyanobacteria): a seaweed symbiont.</title>
        <authorList>
            <person name="Bonthond G."/>
            <person name="Shalygin S."/>
            <person name="Bayer T."/>
            <person name="Weinberger F."/>
        </authorList>
    </citation>
    <scope>NUCLEOTIDE SEQUENCE</scope>
    <source>
        <strain evidence="7">KI4</strain>
    </source>
</reference>
<dbReference type="PANTHER" id="PTHR34824">
    <property type="entry name" value="HEAT-INDUCIBLE TRANSCRIPTION REPRESSOR HRCA"/>
    <property type="match status" value="1"/>
</dbReference>
<dbReference type="InterPro" id="IPR023120">
    <property type="entry name" value="WHTH_transcript_rep_HrcA_IDD"/>
</dbReference>
<dbReference type="PIRSF" id="PIRSF005485">
    <property type="entry name" value="HrcA"/>
    <property type="match status" value="1"/>
</dbReference>
<comment type="caution">
    <text evidence="7">The sequence shown here is derived from an EMBL/GenBank/DDBJ whole genome shotgun (WGS) entry which is preliminary data.</text>
</comment>
<dbReference type="HAMAP" id="MF_00081">
    <property type="entry name" value="HrcA"/>
    <property type="match status" value="1"/>
</dbReference>
<accession>A0A964FFN9</accession>
<protein>
    <recommendedName>
        <fullName evidence="5">Heat-inducible transcription repressor HrcA</fullName>
    </recommendedName>
</protein>
<evidence type="ECO:0000256" key="3">
    <source>
        <dbReference type="ARBA" id="ARBA00023016"/>
    </source>
</evidence>
<dbReference type="InterPro" id="IPR021153">
    <property type="entry name" value="HrcA_C"/>
</dbReference>
<dbReference type="Pfam" id="PF01628">
    <property type="entry name" value="HrcA"/>
    <property type="match status" value="1"/>
</dbReference>
<keyword evidence="8" id="KW-1185">Reference proteome</keyword>
<dbReference type="InterPro" id="IPR036390">
    <property type="entry name" value="WH_DNA-bd_sf"/>
</dbReference>
<dbReference type="GO" id="GO:0003677">
    <property type="term" value="F:DNA binding"/>
    <property type="evidence" value="ECO:0007669"/>
    <property type="project" value="InterPro"/>
</dbReference>
<dbReference type="InterPro" id="IPR002571">
    <property type="entry name" value="HrcA"/>
</dbReference>
<keyword evidence="3 5" id="KW-0346">Stress response</keyword>
<evidence type="ECO:0000256" key="1">
    <source>
        <dbReference type="ARBA" id="ARBA00022491"/>
    </source>
</evidence>
<keyword evidence="1 5" id="KW-0678">Repressor</keyword>
<comment type="similarity">
    <text evidence="5">Belongs to the HrcA family.</text>
</comment>
<dbReference type="InterPro" id="IPR029016">
    <property type="entry name" value="GAF-like_dom_sf"/>
</dbReference>
<evidence type="ECO:0000259" key="6">
    <source>
        <dbReference type="Pfam" id="PF01628"/>
    </source>
</evidence>
<dbReference type="Gene3D" id="3.30.450.40">
    <property type="match status" value="1"/>
</dbReference>
<comment type="function">
    <text evidence="5">Negative regulator of class I heat shock genes (grpE-dnaK-dnaJ and groELS operons). Prevents heat-shock induction of these operons.</text>
</comment>
<evidence type="ECO:0000313" key="7">
    <source>
        <dbReference type="EMBL" id="MCC0178000.1"/>
    </source>
</evidence>
<dbReference type="SUPFAM" id="SSF55781">
    <property type="entry name" value="GAF domain-like"/>
    <property type="match status" value="1"/>
</dbReference>
<dbReference type="EMBL" id="JADWDC010000033">
    <property type="protein sequence ID" value="MCC0178000.1"/>
    <property type="molecule type" value="Genomic_DNA"/>
</dbReference>
<name>A0A964FFN9_9CYAN</name>
<evidence type="ECO:0000256" key="5">
    <source>
        <dbReference type="HAMAP-Rule" id="MF_00081"/>
    </source>
</evidence>
<evidence type="ECO:0000256" key="4">
    <source>
        <dbReference type="ARBA" id="ARBA00023163"/>
    </source>
</evidence>
<dbReference type="GO" id="GO:0045892">
    <property type="term" value="P:negative regulation of DNA-templated transcription"/>
    <property type="evidence" value="ECO:0007669"/>
    <property type="project" value="UniProtKB-UniRule"/>
</dbReference>
<dbReference type="NCBIfam" id="TIGR00331">
    <property type="entry name" value="hrcA"/>
    <property type="match status" value="1"/>
</dbReference>
<keyword evidence="2 5" id="KW-0805">Transcription regulation</keyword>
<sequence length="360" mass="40298">MAHQPDLSARHQNILKATIKHYIATAEPVASKTLAQEYDFDVSSATIRNVMGRLEEAGLLYQPHVSAGRVPSDSGYRTYVDHLIVPNGDVSQIIQKSVQRELKVARASFEALLQKAAKILATLSGYIALITFPQNLNSTLRHLQLVRIGSDRVMLIVVTDSFQTQSILIESPLQNDDPDESNIDRQLQLLSNFLDTELKGKSLAEIATNDWSNIDDNFARYTDFFSILFDQLKASFKDNNSSPILIHGVAEFLRHPEFSQLQQVQTLLSLLEEKQEQLLPVIFTLPEVKNSLQRVSITIGEENYLEPMQSCTLISANYYQDGTPVGSVGILGPKRMLYENAIALVENTANYLSNPFKMSI</sequence>
<feature type="domain" description="Heat-inducible transcription repressor HrcA C-terminal" evidence="6">
    <location>
        <begin position="110"/>
        <end position="342"/>
    </location>
</feature>
<keyword evidence="4 5" id="KW-0804">Transcription</keyword>